<evidence type="ECO:0000313" key="2">
    <source>
        <dbReference type="Proteomes" id="UP000256869"/>
    </source>
</evidence>
<proteinExistence type="predicted"/>
<dbReference type="Proteomes" id="UP000256869">
    <property type="component" value="Unassembled WGS sequence"/>
</dbReference>
<protein>
    <submittedName>
        <fullName evidence="1">Uncharacterized protein</fullName>
    </submittedName>
</protein>
<comment type="caution">
    <text evidence="1">The sequence shown here is derived from an EMBL/GenBank/DDBJ whole genome shotgun (WGS) entry which is preliminary data.</text>
</comment>
<dbReference type="OrthoDB" id="2626448at2"/>
<name>A0A3D9HQB4_9BACL</name>
<accession>A0A3D9HQB4</accession>
<keyword evidence="2" id="KW-1185">Reference proteome</keyword>
<sequence length="66" mass="8040">MYMNGQMIYDDRHFLDHMSSEVPVQIYCGRRHSDIGFIEYYGKEFVQVNNIFYNRKQFTFVSRPGY</sequence>
<evidence type="ECO:0000313" key="1">
    <source>
        <dbReference type="EMBL" id="RED51693.1"/>
    </source>
</evidence>
<gene>
    <name evidence="1" type="ORF">DFP95_14131</name>
</gene>
<dbReference type="AlphaFoldDB" id="A0A3D9HQB4"/>
<dbReference type="EMBL" id="QRDY01000041">
    <property type="protein sequence ID" value="RED51693.1"/>
    <property type="molecule type" value="Genomic_DNA"/>
</dbReference>
<reference evidence="1 2" key="1">
    <citation type="submission" date="2018-07" db="EMBL/GenBank/DDBJ databases">
        <title>Genomic Encyclopedia of Type Strains, Phase III (KMG-III): the genomes of soil and plant-associated and newly described type strains.</title>
        <authorList>
            <person name="Whitman W."/>
        </authorList>
    </citation>
    <scope>NUCLEOTIDE SEQUENCE [LARGE SCALE GENOMIC DNA]</scope>
    <source>
        <strain evidence="1 2">CECT 8236</strain>
    </source>
</reference>
<organism evidence="1 2">
    <name type="scientific">Cohnella lupini</name>
    <dbReference type="NCBI Taxonomy" id="1294267"/>
    <lineage>
        <taxon>Bacteria</taxon>
        <taxon>Bacillati</taxon>
        <taxon>Bacillota</taxon>
        <taxon>Bacilli</taxon>
        <taxon>Bacillales</taxon>
        <taxon>Paenibacillaceae</taxon>
        <taxon>Cohnella</taxon>
    </lineage>
</organism>